<dbReference type="InterPro" id="IPR001680">
    <property type="entry name" value="WD40_rpt"/>
</dbReference>
<dbReference type="Gene3D" id="2.160.20.80">
    <property type="entry name" value="E3 ubiquitin-protein ligase SopA"/>
    <property type="match status" value="1"/>
</dbReference>
<dbReference type="PANTHER" id="PTHR19879">
    <property type="entry name" value="TRANSCRIPTION INITIATION FACTOR TFIID"/>
    <property type="match status" value="1"/>
</dbReference>
<dbReference type="Pfam" id="PF00400">
    <property type="entry name" value="WD40"/>
    <property type="match status" value="12"/>
</dbReference>
<organism evidence="1 2">
    <name type="scientific">Mycoavidus cysteinexigens</name>
    <dbReference type="NCBI Taxonomy" id="1553431"/>
    <lineage>
        <taxon>Bacteria</taxon>
        <taxon>Pseudomonadati</taxon>
        <taxon>Pseudomonadota</taxon>
        <taxon>Betaproteobacteria</taxon>
        <taxon>Burkholderiales</taxon>
        <taxon>Burkholderiaceae</taxon>
        <taxon>Mycoavidus</taxon>
    </lineage>
</organism>
<dbReference type="Pfam" id="PF00805">
    <property type="entry name" value="Pentapeptide"/>
    <property type="match status" value="1"/>
</dbReference>
<proteinExistence type="predicted"/>
<evidence type="ECO:0000313" key="2">
    <source>
        <dbReference type="Proteomes" id="UP000282597"/>
    </source>
</evidence>
<dbReference type="SUPFAM" id="SSF52540">
    <property type="entry name" value="P-loop containing nucleoside triphosphate hydrolases"/>
    <property type="match status" value="1"/>
</dbReference>
<dbReference type="InterPro" id="IPR001646">
    <property type="entry name" value="5peptide_repeat"/>
</dbReference>
<dbReference type="Pfam" id="PF23948">
    <property type="entry name" value="ARM_5"/>
    <property type="match status" value="2"/>
</dbReference>
<dbReference type="SUPFAM" id="SSF48371">
    <property type="entry name" value="ARM repeat"/>
    <property type="match status" value="1"/>
</dbReference>
<keyword evidence="2" id="KW-1185">Reference proteome</keyword>
<accession>A0A2Z6ET27</accession>
<dbReference type="InterPro" id="IPR036322">
    <property type="entry name" value="WD40_repeat_dom_sf"/>
</dbReference>
<dbReference type="InterPro" id="IPR019775">
    <property type="entry name" value="WD40_repeat_CS"/>
</dbReference>
<dbReference type="PROSITE" id="PS50294">
    <property type="entry name" value="WD_REPEATS_REGION"/>
    <property type="match status" value="12"/>
</dbReference>
<dbReference type="SUPFAM" id="SSF50978">
    <property type="entry name" value="WD40 repeat-like"/>
    <property type="match status" value="2"/>
</dbReference>
<dbReference type="InterPro" id="IPR015943">
    <property type="entry name" value="WD40/YVTN_repeat-like_dom_sf"/>
</dbReference>
<dbReference type="InterPro" id="IPR007111">
    <property type="entry name" value="NACHT_NTPase"/>
</dbReference>
<dbReference type="Gene3D" id="2.130.10.10">
    <property type="entry name" value="YVTN repeat-like/Quinoprotein amine dehydrogenase"/>
    <property type="match status" value="5"/>
</dbReference>
<reference evidence="1 2" key="1">
    <citation type="journal article" date="2018" name="Microbes Environ.">
        <title>Comparative Genomic Insights into Endofungal Lifestyles of Two Bacterial Endosymbionts, Mycoavidus cysteinexigens and Burkholderia rhizoxinica.</title>
        <authorList>
            <person name="Sharmin D."/>
            <person name="Guo Y."/>
            <person name="Nishizawa T."/>
            <person name="Ohshima S."/>
            <person name="Sato Y."/>
            <person name="Takashima Y."/>
            <person name="Narisawa K."/>
            <person name="Ohta H."/>
        </authorList>
    </citation>
    <scope>NUCLEOTIDE SEQUENCE [LARGE SCALE GENOMIC DNA]</scope>
    <source>
        <strain evidence="1 2">B1-EB</strain>
    </source>
</reference>
<dbReference type="Proteomes" id="UP000282597">
    <property type="component" value="Chromosome"/>
</dbReference>
<dbReference type="RefSeq" id="WP_052393832.1">
    <property type="nucleotide sequence ID" value="NZ_AP018150.1"/>
</dbReference>
<name>A0A2Z6ET27_9BURK</name>
<dbReference type="InterPro" id="IPR056251">
    <property type="entry name" value="Arm_rpt_dom"/>
</dbReference>
<dbReference type="EMBL" id="AP018150">
    <property type="protein sequence ID" value="BBE08541.1"/>
    <property type="molecule type" value="Genomic_DNA"/>
</dbReference>
<sequence length="1971" mass="221758">MDLVLPAATTFNLVNFYLNEARTQKHKKDYELAKTLCDHAEKACERIKDTEQLEKKQEVTFYRGTISLKRGRILDLSNNDPKGAERDYMRAIEYGSTNVQHEAHKQLKALRDRVPSLQGDLTNSSSSAISLSLTPSTEIHTKTDERRVNFSFFIQDRQGVPAGPSEENWDGKGKFNDTRHLVAVWQELLEHSDKEETQRKKELLLLRARGVINEFAIRGDRSSNIVREVVALAELSDADIFRALLGHFINAIDKETLLQVQLLDGLAQILQQAKPGTLNADDGVQILGVLDAWRKKLFHKEKDEEKDKNSVAKSLKKILPACWRKDYLKSAEKAAEKAIPVLELEEADHIDNLLRALAALLDAMADANVKGLNREQLHTPLYQYLNDLSKDSNIRRAYQATYACQALLHVPDDEKLWQSVWRRSMAITGGALALAKAVHTCNPGDVVNACEQFSIAFSGLGQLIKTTQEVVETVKTLSEAGKSAAEGFREGFDFRFKKPWYTALRHTAFLIQTQKFQSLNAFVQQASVGTRQNPNFLFGLSLQLEQVACTVPDEGAKQDEKDLYEDARKGAFAWLEDIYLNDERWGSSERVKQGVLSSIARLAGDTQPRVSEAARTCWVHLAQDKDPTKKSIYEAYMLSSLGEPALPRSEVVEKDFPKDLLNAVQDKPIEDLEKSINEQFNKLNAELVDLAKKLTRTGLGGLDAKESLELWRNKQLEDKELKQMLSYYVPPEGKYKQQDIHPFGDLRKEVENFLQPNSNKKVLLLLGDSGAGKSTFNRYLARGFWEKHKEASEANLPLMALFISLPLIKDPVYNLVHEYLSRQGFSRDQIKALKENEQQNFVFILDGYDEISQRQNLYVMNKFLEEWPRAKVIISCRTESLGQDYQATFQPRGQDEKPDPEGFQELVVAPFSKDQIDQYIERYVEVDHPFGWSIERYGETIKSIPKFNELVNNPFILRLALEIMPLWEKEDVNRLKQGAGITRLDLYDLFIQEWFARAKARLEDRRHLTESEQLIFQELGENFEGYGIEFSQCLAVELYENPLHQGVMDHTTFESKRAWETFFKTKGFRHKEVRLLLEYCPLRRSGQQYRFLHQSILEYFVARAVFGPQSAANRQGATLIPQVQSSYDSLDVFLNFESQTDAIKACSTLPIIPLPDSSLTRKRLIEDHSIIRFLVERVEKEPKFEEQLQAFIERSKTEENYWKAAANAMTVLVKAGVQFKEENLNGIKVPGADLSYGIFDNAQLQGADLRKVNLRGTWLRGANFERAKLNGVNFGELPSLEVGKWVTDCCYSGDGRWLAIGTRDEVDKQGGEIRLYKTDTLEPGPLFKANCEWVNSVKFSPNSQFLASGSNDTTVKRWNVERKQMEYERGELGDRGHKGIVSSVSFSLKNETLASGSWDGKIKLWSVSGECLSTLDGHTDAVKSVSFSPDGNLLASGSDDQTVRLWDTERGQELTLCRQLHGGKVSSVTFSSKGNLLASGSEDMTVRLWSVEESGEELPTRQLHSIHELEGHTSAVMSVSFSPDGNLLASGSNDRTVRLWSVKSGETLYTFEGHGSLVDSVAFSLPDGQFLASGSADRTVRLWRVESRQESPALGGHHGQVDNVAFSPNGNFLASGSYDKTIKLWNVENGKMLDTLKGHKGHVNCVTFSSDSEILASGGDDNTVRLWSVKGLSPTQGLPPTQSVGFYGHTKPVWCVSFSPTDNNLLASGGNDNTVRLWRVQDKTQLYEFSHDKWVSSVSFSADGNLLASGSEDGMVKLWELEDRKTLQLQNTPVKKEPKTTLKHGKWVTSVSFSPTDKNLLASGDNNNTVKLWNIESPEMLYTLEGHIKKGHTKAIKSITFSPDGKLLALGNRNGAVKIWSINTDQREEMPELTPAGCFSDCGGKIASIAWQELSEARIKMKMAGSKGSTVHILQIEREKDNDWTVRLDWISSQNKLIVSDMSIKGAQNLSPMNARLLKQKGALGEPAAPV</sequence>
<dbReference type="CDD" id="cd00200">
    <property type="entry name" value="WD40"/>
    <property type="match status" value="2"/>
</dbReference>
<dbReference type="SMART" id="SM00320">
    <property type="entry name" value="WD40"/>
    <property type="match status" value="13"/>
</dbReference>
<dbReference type="InterPro" id="IPR020472">
    <property type="entry name" value="WD40_PAC1"/>
</dbReference>
<dbReference type="Gene3D" id="3.40.50.300">
    <property type="entry name" value="P-loop containing nucleotide triphosphate hydrolases"/>
    <property type="match status" value="1"/>
</dbReference>
<dbReference type="Pfam" id="PF05729">
    <property type="entry name" value="NACHT"/>
    <property type="match status" value="1"/>
</dbReference>
<dbReference type="PROSITE" id="PS50082">
    <property type="entry name" value="WD_REPEATS_2"/>
    <property type="match status" value="12"/>
</dbReference>
<dbReference type="PROSITE" id="PS00678">
    <property type="entry name" value="WD_REPEATS_1"/>
    <property type="match status" value="4"/>
</dbReference>
<dbReference type="InterPro" id="IPR027417">
    <property type="entry name" value="P-loop_NTPase"/>
</dbReference>
<protein>
    <submittedName>
        <fullName evidence="1">Uncharacterized protein</fullName>
    </submittedName>
</protein>
<dbReference type="PRINTS" id="PR00320">
    <property type="entry name" value="GPROTEINBRPT"/>
</dbReference>
<gene>
    <name evidence="1" type="ORF">MCB1EB_0380</name>
</gene>
<dbReference type="PANTHER" id="PTHR19879:SF9">
    <property type="entry name" value="TRANSCRIPTION INITIATION FACTOR TFIID SUBUNIT 5"/>
    <property type="match status" value="1"/>
</dbReference>
<evidence type="ECO:0000313" key="1">
    <source>
        <dbReference type="EMBL" id="BBE08541.1"/>
    </source>
</evidence>
<dbReference type="KEGG" id="mcys:MCB1EB_0380"/>
<dbReference type="PROSITE" id="PS50837">
    <property type="entry name" value="NACHT"/>
    <property type="match status" value="1"/>
</dbReference>
<dbReference type="SUPFAM" id="SSF141571">
    <property type="entry name" value="Pentapeptide repeat-like"/>
    <property type="match status" value="1"/>
</dbReference>
<dbReference type="InterPro" id="IPR016024">
    <property type="entry name" value="ARM-type_fold"/>
</dbReference>